<feature type="compositionally biased region" description="Basic and acidic residues" evidence="1">
    <location>
        <begin position="90"/>
        <end position="105"/>
    </location>
</feature>
<feature type="compositionally biased region" description="Basic and acidic residues" evidence="1">
    <location>
        <begin position="58"/>
        <end position="71"/>
    </location>
</feature>
<name>A0A9P7A0Z3_9AGAM</name>
<evidence type="ECO:0000313" key="3">
    <source>
        <dbReference type="Proteomes" id="UP000714275"/>
    </source>
</evidence>
<keyword evidence="3" id="KW-1185">Reference proteome</keyword>
<feature type="region of interest" description="Disordered" evidence="1">
    <location>
        <begin position="1"/>
        <end position="105"/>
    </location>
</feature>
<proteinExistence type="predicted"/>
<evidence type="ECO:0000256" key="1">
    <source>
        <dbReference type="SAM" id="MobiDB-lite"/>
    </source>
</evidence>
<gene>
    <name evidence="2" type="ORF">EV702DRAFT_776184</name>
</gene>
<dbReference type="AlphaFoldDB" id="A0A9P7A0Z3"/>
<dbReference type="OrthoDB" id="3353448at2759"/>
<dbReference type="Proteomes" id="UP000714275">
    <property type="component" value="Unassembled WGS sequence"/>
</dbReference>
<accession>A0A9P7A0Z3</accession>
<dbReference type="Pfam" id="PF10346">
    <property type="entry name" value="Con-6"/>
    <property type="match status" value="1"/>
</dbReference>
<feature type="compositionally biased region" description="Basic and acidic residues" evidence="1">
    <location>
        <begin position="9"/>
        <end position="19"/>
    </location>
</feature>
<dbReference type="EMBL" id="JABBWD010000009">
    <property type="protein sequence ID" value="KAG1780368.1"/>
    <property type="molecule type" value="Genomic_DNA"/>
</dbReference>
<protein>
    <submittedName>
        <fullName evidence="2">Uncharacterized protein</fullName>
    </submittedName>
</protein>
<reference evidence="2" key="1">
    <citation type="journal article" date="2020" name="New Phytol.">
        <title>Comparative genomics reveals dynamic genome evolution in host specialist ectomycorrhizal fungi.</title>
        <authorList>
            <person name="Lofgren L.A."/>
            <person name="Nguyen N.H."/>
            <person name="Vilgalys R."/>
            <person name="Ruytinx J."/>
            <person name="Liao H.L."/>
            <person name="Branco S."/>
            <person name="Kuo A."/>
            <person name="LaButti K."/>
            <person name="Lipzen A."/>
            <person name="Andreopoulos W."/>
            <person name="Pangilinan J."/>
            <person name="Riley R."/>
            <person name="Hundley H."/>
            <person name="Na H."/>
            <person name="Barry K."/>
            <person name="Grigoriev I.V."/>
            <person name="Stajich J.E."/>
            <person name="Kennedy P.G."/>
        </authorList>
    </citation>
    <scope>NUCLEOTIDE SEQUENCE</scope>
    <source>
        <strain evidence="2">DOB743</strain>
    </source>
</reference>
<evidence type="ECO:0000313" key="2">
    <source>
        <dbReference type="EMBL" id="KAG1780368.1"/>
    </source>
</evidence>
<sequence>MIHNRYIPKRNEHRHERNRTSARRRFRFFSRDKNKVAGGHKAALSNPRTSRQNRKHTKQELRAMGRDRESHLPFMTKVKRALGIRSSPRQKQESNRKQERRSALL</sequence>
<comment type="caution">
    <text evidence="2">The sequence shown here is derived from an EMBL/GenBank/DDBJ whole genome shotgun (WGS) entry which is preliminary data.</text>
</comment>
<organism evidence="2 3">
    <name type="scientific">Suillus placidus</name>
    <dbReference type="NCBI Taxonomy" id="48579"/>
    <lineage>
        <taxon>Eukaryota</taxon>
        <taxon>Fungi</taxon>
        <taxon>Dikarya</taxon>
        <taxon>Basidiomycota</taxon>
        <taxon>Agaricomycotina</taxon>
        <taxon>Agaricomycetes</taxon>
        <taxon>Agaricomycetidae</taxon>
        <taxon>Boletales</taxon>
        <taxon>Suillineae</taxon>
        <taxon>Suillaceae</taxon>
        <taxon>Suillus</taxon>
    </lineage>
</organism>
<dbReference type="InterPro" id="IPR018824">
    <property type="entry name" value="Conidiation-specific_6"/>
</dbReference>